<comment type="caution">
    <text evidence="1">The sequence shown here is derived from an EMBL/GenBank/DDBJ whole genome shotgun (WGS) entry which is preliminary data.</text>
</comment>
<name>A0AAN9EAF6_CROPI</name>
<proteinExistence type="predicted"/>
<accession>A0AAN9EAF6</accession>
<evidence type="ECO:0000313" key="1">
    <source>
        <dbReference type="EMBL" id="KAK7250649.1"/>
    </source>
</evidence>
<sequence length="125" mass="13733">MSTKNLSRFGLNFEADEHNFISKDLGNARHQGVFSSDAMWSHMSQISSHSVSESRNGSIAISNCFQKQTGEDAKPLDIAAARSEQHVTSGHLSLSSAGCLKQEYQSPPSLFSDWHWKKDFGSSGL</sequence>
<reference evidence="1 2" key="1">
    <citation type="submission" date="2024-01" db="EMBL/GenBank/DDBJ databases">
        <title>The genomes of 5 underutilized Papilionoideae crops provide insights into root nodulation and disease resistanc.</title>
        <authorList>
            <person name="Yuan L."/>
        </authorList>
    </citation>
    <scope>NUCLEOTIDE SEQUENCE [LARGE SCALE GENOMIC DNA]</scope>
    <source>
        <strain evidence="1">ZHUSHIDOU_FW_LH</strain>
        <tissue evidence="1">Leaf</tissue>
    </source>
</reference>
<protein>
    <submittedName>
        <fullName evidence="1">Uncharacterized protein</fullName>
    </submittedName>
</protein>
<organism evidence="1 2">
    <name type="scientific">Crotalaria pallida</name>
    <name type="common">Smooth rattlebox</name>
    <name type="synonym">Crotalaria striata</name>
    <dbReference type="NCBI Taxonomy" id="3830"/>
    <lineage>
        <taxon>Eukaryota</taxon>
        <taxon>Viridiplantae</taxon>
        <taxon>Streptophyta</taxon>
        <taxon>Embryophyta</taxon>
        <taxon>Tracheophyta</taxon>
        <taxon>Spermatophyta</taxon>
        <taxon>Magnoliopsida</taxon>
        <taxon>eudicotyledons</taxon>
        <taxon>Gunneridae</taxon>
        <taxon>Pentapetalae</taxon>
        <taxon>rosids</taxon>
        <taxon>fabids</taxon>
        <taxon>Fabales</taxon>
        <taxon>Fabaceae</taxon>
        <taxon>Papilionoideae</taxon>
        <taxon>50 kb inversion clade</taxon>
        <taxon>genistoids sensu lato</taxon>
        <taxon>core genistoids</taxon>
        <taxon>Crotalarieae</taxon>
        <taxon>Crotalaria</taxon>
    </lineage>
</organism>
<evidence type="ECO:0000313" key="2">
    <source>
        <dbReference type="Proteomes" id="UP001372338"/>
    </source>
</evidence>
<dbReference type="Proteomes" id="UP001372338">
    <property type="component" value="Unassembled WGS sequence"/>
</dbReference>
<dbReference type="EMBL" id="JAYWIO010000007">
    <property type="protein sequence ID" value="KAK7250649.1"/>
    <property type="molecule type" value="Genomic_DNA"/>
</dbReference>
<gene>
    <name evidence="1" type="ORF">RIF29_33203</name>
</gene>
<dbReference type="AlphaFoldDB" id="A0AAN9EAF6"/>
<keyword evidence="2" id="KW-1185">Reference proteome</keyword>